<dbReference type="AlphaFoldDB" id="A0A4Z1L3P7"/>
<name>A0A4Z1L3P7_9HELO</name>
<organism evidence="2 3">
    <name type="scientific">Botrytis porri</name>
    <dbReference type="NCBI Taxonomy" id="87229"/>
    <lineage>
        <taxon>Eukaryota</taxon>
        <taxon>Fungi</taxon>
        <taxon>Dikarya</taxon>
        <taxon>Ascomycota</taxon>
        <taxon>Pezizomycotina</taxon>
        <taxon>Leotiomycetes</taxon>
        <taxon>Helotiales</taxon>
        <taxon>Sclerotiniaceae</taxon>
        <taxon>Botrytis</taxon>
    </lineage>
</organism>
<proteinExistence type="predicted"/>
<evidence type="ECO:0000313" key="2">
    <source>
        <dbReference type="EMBL" id="TGO91193.1"/>
    </source>
</evidence>
<sequence>MGIKLLLRNPDGLVIFDLCVTRFMKAHSKLDVVPVWTIECRAQIMALAIVFRITVLGNIFLYFFIQQYKNGQDFLDPDENFSTIPCNLLDALYRETSNHLYNRGNDRLEFHQIVTSA</sequence>
<dbReference type="Proteomes" id="UP000297280">
    <property type="component" value="Unassembled WGS sequence"/>
</dbReference>
<keyword evidence="1" id="KW-0812">Transmembrane</keyword>
<keyword evidence="3" id="KW-1185">Reference proteome</keyword>
<evidence type="ECO:0000313" key="3">
    <source>
        <dbReference type="Proteomes" id="UP000297280"/>
    </source>
</evidence>
<reference evidence="2 3" key="1">
    <citation type="submission" date="2017-12" db="EMBL/GenBank/DDBJ databases">
        <title>Comparative genomics of Botrytis spp.</title>
        <authorList>
            <person name="Valero-Jimenez C.A."/>
            <person name="Tapia P."/>
            <person name="Veloso J."/>
            <person name="Silva-Moreno E."/>
            <person name="Staats M."/>
            <person name="Valdes J.H."/>
            <person name="Van Kan J.A.L."/>
        </authorList>
    </citation>
    <scope>NUCLEOTIDE SEQUENCE [LARGE SCALE GENOMIC DNA]</scope>
    <source>
        <strain evidence="2 3">MUCL3349</strain>
    </source>
</reference>
<keyword evidence="1" id="KW-1133">Transmembrane helix</keyword>
<protein>
    <submittedName>
        <fullName evidence="2">Uncharacterized protein</fullName>
    </submittedName>
</protein>
<accession>A0A4Z1L3P7</accession>
<feature type="transmembrane region" description="Helical" evidence="1">
    <location>
        <begin position="44"/>
        <end position="65"/>
    </location>
</feature>
<gene>
    <name evidence="2" type="ORF">BPOR_0036g00230</name>
</gene>
<dbReference type="EMBL" id="PQXO01000036">
    <property type="protein sequence ID" value="TGO91193.1"/>
    <property type="molecule type" value="Genomic_DNA"/>
</dbReference>
<comment type="caution">
    <text evidence="2">The sequence shown here is derived from an EMBL/GenBank/DDBJ whole genome shotgun (WGS) entry which is preliminary data.</text>
</comment>
<evidence type="ECO:0000256" key="1">
    <source>
        <dbReference type="SAM" id="Phobius"/>
    </source>
</evidence>
<keyword evidence="1" id="KW-0472">Membrane</keyword>